<gene>
    <name evidence="2" type="ORF">VHEMI07070</name>
</gene>
<dbReference type="STRING" id="1531966.A0A0A1TM81"/>
<evidence type="ECO:0000256" key="1">
    <source>
        <dbReference type="SAM" id="SignalP"/>
    </source>
</evidence>
<proteinExistence type="predicted"/>
<accession>A0A0A1TM81</accession>
<dbReference type="InterPro" id="IPR023296">
    <property type="entry name" value="Glyco_hydro_beta-prop_sf"/>
</dbReference>
<organism evidence="2 3">
    <name type="scientific">[Torrubiella] hemipterigena</name>
    <dbReference type="NCBI Taxonomy" id="1531966"/>
    <lineage>
        <taxon>Eukaryota</taxon>
        <taxon>Fungi</taxon>
        <taxon>Dikarya</taxon>
        <taxon>Ascomycota</taxon>
        <taxon>Pezizomycotina</taxon>
        <taxon>Sordariomycetes</taxon>
        <taxon>Hypocreomycetidae</taxon>
        <taxon>Hypocreales</taxon>
        <taxon>Clavicipitaceae</taxon>
        <taxon>Clavicipitaceae incertae sedis</taxon>
        <taxon>'Torrubiella' clade</taxon>
    </lineage>
</organism>
<feature type="signal peptide" evidence="1">
    <location>
        <begin position="1"/>
        <end position="21"/>
    </location>
</feature>
<dbReference type="Gene3D" id="2.10.25.10">
    <property type="entry name" value="Laminin"/>
    <property type="match status" value="1"/>
</dbReference>
<sequence>MLYITLLQVLVLSAFVGRSHSQSAPQRACIDDASCSLNGICESGVCKCDPGWKGSDCGVLDLRPALRNSGYNHTAEQTSSWGASIVRDPKDSNLHHMFFSYFEHHCPLKSWMPFSTIAHATSRTGPAGPYESPVQVIGTFAHNPTVIWSPYDKHYLLYHIGCPQPMPDVCGPVKFKCGVPDGQSGITVHSSPDLANWKSHGIVFNGTTDKTRWDKTATNPSAWPMYSKDNKTPGIILVYRGNNQNETNFSSGNIAVSPTGMDGPYTRIQKDPLMMYRYEDPFIWQDKRGNYHMLVHSQRDTGAGGLAGVKSVGRHAYARNYKGPWTYGYDVSLAYSALVNFTDGTSINYSRRERPQLLFSDDENMTPQFLANGVQEVGTNMSYTIVSPIGDAGVKLQGGVPQSSCSIPNSKISV</sequence>
<keyword evidence="1" id="KW-0732">Signal</keyword>
<dbReference type="EMBL" id="CDHN01000003">
    <property type="protein sequence ID" value="CEJ91352.1"/>
    <property type="molecule type" value="Genomic_DNA"/>
</dbReference>
<dbReference type="Pfam" id="PF23106">
    <property type="entry name" value="EGF_Teneurin"/>
    <property type="match status" value="1"/>
</dbReference>
<name>A0A0A1TM81_9HYPO</name>
<dbReference type="SUPFAM" id="SSF57196">
    <property type="entry name" value="EGF/Laminin"/>
    <property type="match status" value="1"/>
</dbReference>
<evidence type="ECO:0000313" key="3">
    <source>
        <dbReference type="Proteomes" id="UP000039046"/>
    </source>
</evidence>
<dbReference type="AlphaFoldDB" id="A0A0A1TM81"/>
<dbReference type="CDD" id="cd08994">
    <property type="entry name" value="GH43_62_32_68_117_130-like"/>
    <property type="match status" value="1"/>
</dbReference>
<dbReference type="SUPFAM" id="SSF75005">
    <property type="entry name" value="Arabinanase/levansucrase/invertase"/>
    <property type="match status" value="2"/>
</dbReference>
<keyword evidence="3" id="KW-1185">Reference proteome</keyword>
<dbReference type="Gene3D" id="2.115.10.20">
    <property type="entry name" value="Glycosyl hydrolase domain, family 43"/>
    <property type="match status" value="1"/>
</dbReference>
<feature type="chain" id="PRO_5001979884" evidence="1">
    <location>
        <begin position="22"/>
        <end position="414"/>
    </location>
</feature>
<dbReference type="HOGENOM" id="CLU_058271_0_0_1"/>
<reference evidence="2 3" key="1">
    <citation type="journal article" date="2015" name="Genome Announc.">
        <title>Draft Genome Sequence and Gene Annotation of the Entomopathogenic Fungus Verticillium hemipterigenum.</title>
        <authorList>
            <person name="Horn F."/>
            <person name="Habel A."/>
            <person name="Scharf D.H."/>
            <person name="Dworschak J."/>
            <person name="Brakhage A.A."/>
            <person name="Guthke R."/>
            <person name="Hertweck C."/>
            <person name="Linde J."/>
        </authorList>
    </citation>
    <scope>NUCLEOTIDE SEQUENCE [LARGE SCALE GENOMIC DNA]</scope>
</reference>
<dbReference type="Proteomes" id="UP000039046">
    <property type="component" value="Unassembled WGS sequence"/>
</dbReference>
<protein>
    <submittedName>
        <fullName evidence="2">Uncharacterized protein</fullName>
    </submittedName>
</protein>
<evidence type="ECO:0000313" key="2">
    <source>
        <dbReference type="EMBL" id="CEJ91352.1"/>
    </source>
</evidence>
<dbReference type="OrthoDB" id="6130531at2759"/>